<evidence type="ECO:0000313" key="3">
    <source>
        <dbReference type="Proteomes" id="UP001172155"/>
    </source>
</evidence>
<feature type="domain" description="Heterokaryon incompatibility" evidence="1">
    <location>
        <begin position="242"/>
        <end position="396"/>
    </location>
</feature>
<dbReference type="PANTHER" id="PTHR33112">
    <property type="entry name" value="DOMAIN PROTEIN, PUTATIVE-RELATED"/>
    <property type="match status" value="1"/>
</dbReference>
<dbReference type="PANTHER" id="PTHR33112:SF16">
    <property type="entry name" value="HETEROKARYON INCOMPATIBILITY DOMAIN-CONTAINING PROTEIN"/>
    <property type="match status" value="1"/>
</dbReference>
<accession>A0AA40EQW6</accession>
<name>A0AA40EQW6_9PEZI</name>
<dbReference type="AlphaFoldDB" id="A0AA40EQW6"/>
<comment type="caution">
    <text evidence="2">The sequence shown here is derived from an EMBL/GenBank/DDBJ whole genome shotgun (WGS) entry which is preliminary data.</text>
</comment>
<dbReference type="EMBL" id="JAUKUD010000005">
    <property type="protein sequence ID" value="KAK0743868.1"/>
    <property type="molecule type" value="Genomic_DNA"/>
</dbReference>
<dbReference type="Proteomes" id="UP001172155">
    <property type="component" value="Unassembled WGS sequence"/>
</dbReference>
<dbReference type="Pfam" id="PF06985">
    <property type="entry name" value="HET"/>
    <property type="match status" value="1"/>
</dbReference>
<dbReference type="InterPro" id="IPR010730">
    <property type="entry name" value="HET"/>
</dbReference>
<organism evidence="2 3">
    <name type="scientific">Schizothecium vesticola</name>
    <dbReference type="NCBI Taxonomy" id="314040"/>
    <lineage>
        <taxon>Eukaryota</taxon>
        <taxon>Fungi</taxon>
        <taxon>Dikarya</taxon>
        <taxon>Ascomycota</taxon>
        <taxon>Pezizomycotina</taxon>
        <taxon>Sordariomycetes</taxon>
        <taxon>Sordariomycetidae</taxon>
        <taxon>Sordariales</taxon>
        <taxon>Schizotheciaceae</taxon>
        <taxon>Schizothecium</taxon>
    </lineage>
</organism>
<sequence length="732" mass="81860">MASICQRCAGMSMKLLVDLAEEEFGGHHFPSRAFYSHHQSFNDLEEAANDGCDFCRLVVDLFKGTPADIAIRISPTWLRPGGAHGSIKSAYTLAKTLKQSDVKIALGCNSRGGRSTYVPLRAVGALDVLMIQVGPEYEMDIDNDNDEQLCDTLPEMLLTITTPPDDPVYIRQYRVGRSQVDSDLGSQANYNLAKAWLRECKMTHSQCRASHMPQLPTRAIDVGVVADPQVRVVQPSGLDGPYATLSHCWGGPIQTVLTTKTLSSFKTGLSVDTLPANFKDAISITRQLGLKYLWIDSLCILQDSKEDWEIESKNMGRIYLYSEVNISAMSSKGSTDGILRQSAAPDPYPKPSYVQVHPDDPKGPFVSLERQLDLEEDLRRLDLYSPLSKRGWTLQESLLAKRHICYGEKQIYWRCPDGFKSADGLLQEAKRGYAPPTKTYPQLLWAAREDLFFYNLTPPQKRPILDQYYELIEAYSQRKLTFPSDKLPALAGLAQRLHYHLEGLYLAGLWSEDFHRGLLWKVQVGNLVRAEPYRAPSWSWAVTDQPISYYSPKLLSNSGVELRLLEVDITPRNEMNRFGEITSARIVARGHTMPLVRSTQVVEAWSPGFFCGRGEWDCQEGEMTLPSEPGKPMGVVSVERDGGQYLFSFLHTLHTVAGLTAASSAPAKLDFEVRSEGEYVVLLIQLDGRAQAECLVLRPVAGSVDSFERVGLLTMEAGIGRLPWREQTIRLV</sequence>
<proteinExistence type="predicted"/>
<protein>
    <submittedName>
        <fullName evidence="2">Heterokaryon incompatibility protein-domain-containing protein</fullName>
    </submittedName>
</protein>
<keyword evidence="3" id="KW-1185">Reference proteome</keyword>
<reference evidence="2" key="1">
    <citation type="submission" date="2023-06" db="EMBL/GenBank/DDBJ databases">
        <title>Genome-scale phylogeny and comparative genomics of the fungal order Sordariales.</title>
        <authorList>
            <consortium name="Lawrence Berkeley National Laboratory"/>
            <person name="Hensen N."/>
            <person name="Bonometti L."/>
            <person name="Westerberg I."/>
            <person name="Brannstrom I.O."/>
            <person name="Guillou S."/>
            <person name="Cros-Aarteil S."/>
            <person name="Calhoun S."/>
            <person name="Haridas S."/>
            <person name="Kuo A."/>
            <person name="Mondo S."/>
            <person name="Pangilinan J."/>
            <person name="Riley R."/>
            <person name="LaButti K."/>
            <person name="Andreopoulos B."/>
            <person name="Lipzen A."/>
            <person name="Chen C."/>
            <person name="Yanf M."/>
            <person name="Daum C."/>
            <person name="Ng V."/>
            <person name="Clum A."/>
            <person name="Steindorff A."/>
            <person name="Ohm R."/>
            <person name="Martin F."/>
            <person name="Silar P."/>
            <person name="Natvig D."/>
            <person name="Lalanne C."/>
            <person name="Gautier V."/>
            <person name="Ament-velasquez S.L."/>
            <person name="Kruys A."/>
            <person name="Hutchinson M.I."/>
            <person name="Powell A.J."/>
            <person name="Barry K."/>
            <person name="Miller A.N."/>
            <person name="Grigoriev I.V."/>
            <person name="Debuchy R."/>
            <person name="Gladieux P."/>
            <person name="Thoren M.H."/>
            <person name="Johannesson H."/>
        </authorList>
    </citation>
    <scope>NUCLEOTIDE SEQUENCE</scope>
    <source>
        <strain evidence="2">SMH3187-1</strain>
    </source>
</reference>
<evidence type="ECO:0000259" key="1">
    <source>
        <dbReference type="Pfam" id="PF06985"/>
    </source>
</evidence>
<gene>
    <name evidence="2" type="ORF">B0T18DRAFT_372033</name>
</gene>
<evidence type="ECO:0000313" key="2">
    <source>
        <dbReference type="EMBL" id="KAK0743868.1"/>
    </source>
</evidence>